<reference evidence="1" key="1">
    <citation type="submission" date="2024-09" db="EMBL/GenBank/DDBJ databases">
        <authorList>
            <person name="Liu J."/>
        </authorList>
    </citation>
    <scope>NUCLEOTIDE SEQUENCE</scope>
    <source>
        <strain evidence="1">NBU2967</strain>
    </source>
</reference>
<comment type="caution">
    <text evidence="1">The sequence shown here is derived from an EMBL/GenBank/DDBJ whole genome shotgun (WGS) entry which is preliminary data.</text>
</comment>
<sequence>MVIFLVKSAACMLFFFLFYKLLLEQESMHKFKRFYLLAALVISFIIPSIVLTEYVEVRPATSSLLTTIPSATPETSQNPVAAQAIDPFDWTLFLWIVYGIGFLGFAIRFFGHLFQIRKRIKKNPKLKGLFITKVLLLEQLPPHTFFSYIFVNKKKFENNDIPEEVMLHEETHAKQRHSIDVLFVEFLQILFWFNPLVHLYKTAIKLNHEFLADNAVLKKNQNSTNYQNTLLSYLSHDSAEKYQSTGIANAINYSSIKKRFTIMKKQTSKKSILLRSLLLIPLLALLLFGFSSSKLVVKKTNSALEITNYTARSLSIEILENGNYLIEEKKANKDNFKEVINQFNTDVKPEIRNKILNIHLTSSKEIANSEIWFVYNSVLEYGFYRIVTPNQEIIREKGNKPFADEVDRLNELAPNLIEKGSDNLIKSRLNQFQILVTSTPKGIKLNCIEGCAWLELDFTLDTGAKQLLDKYGMVDSRQVNEKNTDNLLISFEKTGEKILLHGLKGTAWNKLSFSLAENKPQKINQLGNVTEQQNFSKEQILIAEVIEIRINKSGQVLIKDKIVSMDELPTYLSKINTHLSFEQRKKTVRSIVRVDTNTPKDVIQKVDQILTEYGCATINIIGAEDSPRSKVQSSATRKEMKEYNALAKKYNEMDRSNMIIKKKDVERLKYIYGLMSDKQRADAEPFPDFPKPPPPPPPAPVPDIEDVKELPPPPPSPRMHKGRSSDVPPPPAPRGVNEIIEVPPPPPPPKTPLDHVIEMAKKDAVFYYQDEKISSDRAIQILKENDKINIDSRANGKRPIVKLSTAPIVIEN</sequence>
<evidence type="ECO:0000313" key="1">
    <source>
        <dbReference type="EMBL" id="MFH6602472.1"/>
    </source>
</evidence>
<name>A0ACC7LLM7_9FLAO</name>
<accession>A0ACC7LLM7</accession>
<gene>
    <name evidence="1" type="ORF">ACEZ3G_03220</name>
</gene>
<keyword evidence="2" id="KW-1185">Reference proteome</keyword>
<organism evidence="1 2">
    <name type="scientific">Meishania litoralis</name>
    <dbReference type="NCBI Taxonomy" id="3434685"/>
    <lineage>
        <taxon>Bacteria</taxon>
        <taxon>Pseudomonadati</taxon>
        <taxon>Bacteroidota</taxon>
        <taxon>Flavobacteriia</taxon>
        <taxon>Flavobacteriales</taxon>
        <taxon>Flavobacteriaceae</taxon>
        <taxon>Meishania</taxon>
    </lineage>
</organism>
<evidence type="ECO:0000313" key="2">
    <source>
        <dbReference type="Proteomes" id="UP001595191"/>
    </source>
</evidence>
<dbReference type="Proteomes" id="UP001595191">
    <property type="component" value="Unassembled WGS sequence"/>
</dbReference>
<protein>
    <submittedName>
        <fullName evidence="1">M56 family metallopeptidase</fullName>
    </submittedName>
</protein>
<dbReference type="EMBL" id="JBHFPV010000001">
    <property type="protein sequence ID" value="MFH6602472.1"/>
    <property type="molecule type" value="Genomic_DNA"/>
</dbReference>
<proteinExistence type="predicted"/>